<dbReference type="Proteomes" id="UP000284547">
    <property type="component" value="Unassembled WGS sequence"/>
</dbReference>
<dbReference type="PANTHER" id="PTHR30086">
    <property type="entry name" value="ARGININE EXPORTER PROTEIN ARGO"/>
    <property type="match status" value="1"/>
</dbReference>
<sequence>MSLFAFVLAYALITVTPGPNFLTVLHCATTGTRASALRAALGVGAGAASLSALVLTVGQHLPLNDATQPYLRLLFAALLIRGGLICFAVGHGPGHPSPLADDQRRTGGPFLRGMTVAICNPFTGIFVLSASSTLIDAGAPVMILSIALSVFVIAGGWLCIVAIAATSGLAARAIGTRTELISACVGCALIGMGLHVVSGPWIN</sequence>
<dbReference type="GO" id="GO:0005886">
    <property type="term" value="C:plasma membrane"/>
    <property type="evidence" value="ECO:0007669"/>
    <property type="project" value="UniProtKB-SubCell"/>
</dbReference>
<dbReference type="AlphaFoldDB" id="A0A411Z074"/>
<keyword evidence="2" id="KW-1003">Cell membrane</keyword>
<evidence type="ECO:0000256" key="1">
    <source>
        <dbReference type="ARBA" id="ARBA00004651"/>
    </source>
</evidence>
<dbReference type="EMBL" id="QWEY01000008">
    <property type="protein sequence ID" value="RGP36465.1"/>
    <property type="molecule type" value="Genomic_DNA"/>
</dbReference>
<proteinExistence type="predicted"/>
<dbReference type="RefSeq" id="WP_118153761.1">
    <property type="nucleotide sequence ID" value="NZ_QWEY01000008.1"/>
</dbReference>
<protein>
    <recommendedName>
        <fullName evidence="9">Lysine transporter LysE</fullName>
    </recommendedName>
</protein>
<reference evidence="7 8" key="1">
    <citation type="submission" date="2018-08" db="EMBL/GenBank/DDBJ databases">
        <title>Flavobacterium tibetense sp. nov., isolated from a wetland YonghuCo on Tibetan Plateau.</title>
        <authorList>
            <person name="Phurbu D."/>
            <person name="Lu H."/>
            <person name="Xing P."/>
        </authorList>
    </citation>
    <scope>NUCLEOTIDE SEQUENCE [LARGE SCALE GENOMIC DNA]</scope>
    <source>
        <strain evidence="7 8">DJC</strain>
    </source>
</reference>
<feature type="transmembrane region" description="Helical" evidence="6">
    <location>
        <begin position="37"/>
        <end position="58"/>
    </location>
</feature>
<evidence type="ECO:0000256" key="2">
    <source>
        <dbReference type="ARBA" id="ARBA00022475"/>
    </source>
</evidence>
<evidence type="ECO:0000256" key="3">
    <source>
        <dbReference type="ARBA" id="ARBA00022692"/>
    </source>
</evidence>
<keyword evidence="8" id="KW-1185">Reference proteome</keyword>
<dbReference type="InterPro" id="IPR001123">
    <property type="entry name" value="LeuE-type"/>
</dbReference>
<dbReference type="GO" id="GO:0015171">
    <property type="term" value="F:amino acid transmembrane transporter activity"/>
    <property type="evidence" value="ECO:0007669"/>
    <property type="project" value="TreeGrafter"/>
</dbReference>
<evidence type="ECO:0000313" key="7">
    <source>
        <dbReference type="EMBL" id="RGP36465.1"/>
    </source>
</evidence>
<feature type="transmembrane region" description="Helical" evidence="6">
    <location>
        <begin position="180"/>
        <end position="202"/>
    </location>
</feature>
<keyword evidence="3 6" id="KW-0812">Transmembrane</keyword>
<evidence type="ECO:0000256" key="5">
    <source>
        <dbReference type="ARBA" id="ARBA00023136"/>
    </source>
</evidence>
<keyword evidence="4 6" id="KW-1133">Transmembrane helix</keyword>
<feature type="transmembrane region" description="Helical" evidence="6">
    <location>
        <begin position="110"/>
        <end position="129"/>
    </location>
</feature>
<dbReference type="Pfam" id="PF01810">
    <property type="entry name" value="LysE"/>
    <property type="match status" value="1"/>
</dbReference>
<evidence type="ECO:0000256" key="6">
    <source>
        <dbReference type="SAM" id="Phobius"/>
    </source>
</evidence>
<evidence type="ECO:0000256" key="4">
    <source>
        <dbReference type="ARBA" id="ARBA00022989"/>
    </source>
</evidence>
<comment type="subcellular location">
    <subcellularLocation>
        <location evidence="1">Cell membrane</location>
        <topology evidence="1">Multi-pass membrane protein</topology>
    </subcellularLocation>
</comment>
<feature type="transmembrane region" description="Helical" evidence="6">
    <location>
        <begin position="70"/>
        <end position="90"/>
    </location>
</feature>
<comment type="caution">
    <text evidence="7">The sequence shown here is derived from an EMBL/GenBank/DDBJ whole genome shotgun (WGS) entry which is preliminary data.</text>
</comment>
<dbReference type="PANTHER" id="PTHR30086:SF20">
    <property type="entry name" value="ARGININE EXPORTER PROTEIN ARGO-RELATED"/>
    <property type="match status" value="1"/>
</dbReference>
<gene>
    <name evidence="7" type="ORF">D1012_14845</name>
</gene>
<feature type="transmembrane region" description="Helical" evidence="6">
    <location>
        <begin position="141"/>
        <end position="174"/>
    </location>
</feature>
<evidence type="ECO:0008006" key="9">
    <source>
        <dbReference type="Google" id="ProtNLM"/>
    </source>
</evidence>
<name>A0A411Z074_9RHOB</name>
<keyword evidence="5 6" id="KW-0472">Membrane</keyword>
<accession>A0A411Z074</accession>
<organism evidence="7 8">
    <name type="scientific">Pseudotabrizicola alkalilacus</name>
    <dbReference type="NCBI Taxonomy" id="2305252"/>
    <lineage>
        <taxon>Bacteria</taxon>
        <taxon>Pseudomonadati</taxon>
        <taxon>Pseudomonadota</taxon>
        <taxon>Alphaproteobacteria</taxon>
        <taxon>Rhodobacterales</taxon>
        <taxon>Paracoccaceae</taxon>
        <taxon>Pseudotabrizicola</taxon>
    </lineage>
</organism>
<evidence type="ECO:0000313" key="8">
    <source>
        <dbReference type="Proteomes" id="UP000284547"/>
    </source>
</evidence>